<feature type="transmembrane region" description="Helical" evidence="11">
    <location>
        <begin position="21"/>
        <end position="42"/>
    </location>
</feature>
<evidence type="ECO:0000313" key="15">
    <source>
        <dbReference type="Proteomes" id="UP000469943"/>
    </source>
</evidence>
<keyword evidence="5" id="KW-0808">Transferase</keyword>
<name>A0A7K3T9B4_9BIFI</name>
<dbReference type="InterPro" id="IPR050428">
    <property type="entry name" value="TCS_sensor_his_kinase"/>
</dbReference>
<dbReference type="GO" id="GO:0005886">
    <property type="term" value="C:plasma membrane"/>
    <property type="evidence" value="ECO:0007669"/>
    <property type="project" value="UniProtKB-SubCell"/>
</dbReference>
<gene>
    <name evidence="14" type="ORF">GFD24_02675</name>
</gene>
<dbReference type="GO" id="GO:0000155">
    <property type="term" value="F:phosphorelay sensor kinase activity"/>
    <property type="evidence" value="ECO:0007669"/>
    <property type="project" value="InterPro"/>
</dbReference>
<dbReference type="SMART" id="SM00388">
    <property type="entry name" value="HisKA"/>
    <property type="match status" value="1"/>
</dbReference>
<feature type="transmembrane region" description="Helical" evidence="11">
    <location>
        <begin position="133"/>
        <end position="154"/>
    </location>
</feature>
<dbReference type="EMBL" id="WHZX01000001">
    <property type="protein sequence ID" value="NEG71138.1"/>
    <property type="molecule type" value="Genomic_DNA"/>
</dbReference>
<dbReference type="PANTHER" id="PTHR45436:SF5">
    <property type="entry name" value="SENSOR HISTIDINE KINASE TRCS"/>
    <property type="match status" value="1"/>
</dbReference>
<keyword evidence="9" id="KW-0902">Two-component regulatory system</keyword>
<dbReference type="InterPro" id="IPR005467">
    <property type="entry name" value="His_kinase_dom"/>
</dbReference>
<dbReference type="SUPFAM" id="SSF55874">
    <property type="entry name" value="ATPase domain of HSP90 chaperone/DNA topoisomerase II/histidine kinase"/>
    <property type="match status" value="1"/>
</dbReference>
<evidence type="ECO:0000256" key="6">
    <source>
        <dbReference type="ARBA" id="ARBA00022692"/>
    </source>
</evidence>
<protein>
    <recommendedName>
        <fullName evidence="3">histidine kinase</fullName>
        <ecNumber evidence="3">2.7.13.3</ecNumber>
    </recommendedName>
</protein>
<evidence type="ECO:0000256" key="8">
    <source>
        <dbReference type="ARBA" id="ARBA00022989"/>
    </source>
</evidence>
<dbReference type="Proteomes" id="UP000469943">
    <property type="component" value="Unassembled WGS sequence"/>
</dbReference>
<dbReference type="SMART" id="SM00304">
    <property type="entry name" value="HAMP"/>
    <property type="match status" value="1"/>
</dbReference>
<dbReference type="OrthoDB" id="9786919at2"/>
<dbReference type="SUPFAM" id="SSF47384">
    <property type="entry name" value="Homodimeric domain of signal transducing histidine kinase"/>
    <property type="match status" value="1"/>
</dbReference>
<feature type="domain" description="HAMP" evidence="13">
    <location>
        <begin position="152"/>
        <end position="205"/>
    </location>
</feature>
<evidence type="ECO:0000259" key="12">
    <source>
        <dbReference type="PROSITE" id="PS50109"/>
    </source>
</evidence>
<keyword evidence="7" id="KW-0418">Kinase</keyword>
<evidence type="ECO:0000256" key="3">
    <source>
        <dbReference type="ARBA" id="ARBA00012438"/>
    </source>
</evidence>
<evidence type="ECO:0000256" key="7">
    <source>
        <dbReference type="ARBA" id="ARBA00022777"/>
    </source>
</evidence>
<keyword evidence="11" id="KW-0472">Membrane</keyword>
<comment type="caution">
    <text evidence="14">The sequence shown here is derived from an EMBL/GenBank/DDBJ whole genome shotgun (WGS) entry which is preliminary data.</text>
</comment>
<evidence type="ECO:0000256" key="11">
    <source>
        <dbReference type="SAM" id="Phobius"/>
    </source>
</evidence>
<feature type="region of interest" description="Disordered" evidence="10">
    <location>
        <begin position="62"/>
        <end position="82"/>
    </location>
</feature>
<comment type="catalytic activity">
    <reaction evidence="1">
        <text>ATP + protein L-histidine = ADP + protein N-phospho-L-histidine.</text>
        <dbReference type="EC" id="2.7.13.3"/>
    </reaction>
</comment>
<evidence type="ECO:0000256" key="9">
    <source>
        <dbReference type="ARBA" id="ARBA00023012"/>
    </source>
</evidence>
<evidence type="ECO:0000256" key="4">
    <source>
        <dbReference type="ARBA" id="ARBA00022553"/>
    </source>
</evidence>
<dbReference type="AlphaFoldDB" id="A0A7K3T9B4"/>
<accession>A0A7K3T9B4</accession>
<reference evidence="14 15" key="1">
    <citation type="submission" date="2019-10" db="EMBL/GenBank/DDBJ databases">
        <title>Bifidobacterium from non-human primates.</title>
        <authorList>
            <person name="Modesto M."/>
        </authorList>
    </citation>
    <scope>NUCLEOTIDE SEQUENCE [LARGE SCALE GENOMIC DNA]</scope>
    <source>
        <strain evidence="14 15">TREM</strain>
    </source>
</reference>
<dbReference type="Gene3D" id="6.10.340.10">
    <property type="match status" value="1"/>
</dbReference>
<dbReference type="CDD" id="cd00082">
    <property type="entry name" value="HisKA"/>
    <property type="match status" value="1"/>
</dbReference>
<feature type="domain" description="Histidine kinase" evidence="12">
    <location>
        <begin position="213"/>
        <end position="468"/>
    </location>
</feature>
<evidence type="ECO:0000256" key="10">
    <source>
        <dbReference type="SAM" id="MobiDB-lite"/>
    </source>
</evidence>
<feature type="compositionally biased region" description="Low complexity" evidence="10">
    <location>
        <begin position="62"/>
        <end position="78"/>
    </location>
</feature>
<proteinExistence type="predicted"/>
<dbReference type="EC" id="2.7.13.3" evidence="3"/>
<evidence type="ECO:0000256" key="1">
    <source>
        <dbReference type="ARBA" id="ARBA00000085"/>
    </source>
</evidence>
<dbReference type="PANTHER" id="PTHR45436">
    <property type="entry name" value="SENSOR HISTIDINE KINASE YKOH"/>
    <property type="match status" value="1"/>
</dbReference>
<dbReference type="InterPro" id="IPR036097">
    <property type="entry name" value="HisK_dim/P_sf"/>
</dbReference>
<evidence type="ECO:0000256" key="5">
    <source>
        <dbReference type="ARBA" id="ARBA00022679"/>
    </source>
</evidence>
<dbReference type="Pfam" id="PF00672">
    <property type="entry name" value="HAMP"/>
    <property type="match status" value="1"/>
</dbReference>
<dbReference type="InterPro" id="IPR003594">
    <property type="entry name" value="HATPase_dom"/>
</dbReference>
<dbReference type="Gene3D" id="1.10.287.130">
    <property type="match status" value="1"/>
</dbReference>
<dbReference type="SMART" id="SM00387">
    <property type="entry name" value="HATPase_c"/>
    <property type="match status" value="1"/>
</dbReference>
<evidence type="ECO:0000256" key="2">
    <source>
        <dbReference type="ARBA" id="ARBA00004236"/>
    </source>
</evidence>
<evidence type="ECO:0000313" key="14">
    <source>
        <dbReference type="EMBL" id="NEG71138.1"/>
    </source>
</evidence>
<evidence type="ECO:0000259" key="13">
    <source>
        <dbReference type="PROSITE" id="PS50885"/>
    </source>
</evidence>
<dbReference type="InterPro" id="IPR003661">
    <property type="entry name" value="HisK_dim/P_dom"/>
</dbReference>
<dbReference type="Pfam" id="PF02518">
    <property type="entry name" value="HATPase_c"/>
    <property type="match status" value="1"/>
</dbReference>
<keyword evidence="6 11" id="KW-0812">Transmembrane</keyword>
<keyword evidence="8 11" id="KW-1133">Transmembrane helix</keyword>
<dbReference type="InterPro" id="IPR003660">
    <property type="entry name" value="HAMP_dom"/>
</dbReference>
<organism evidence="14 15">
    <name type="scientific">Bifidobacterium ramosum</name>
    <dbReference type="NCBI Taxonomy" id="1798158"/>
    <lineage>
        <taxon>Bacteria</taxon>
        <taxon>Bacillati</taxon>
        <taxon>Actinomycetota</taxon>
        <taxon>Actinomycetes</taxon>
        <taxon>Bifidobacteriales</taxon>
        <taxon>Bifidobacteriaceae</taxon>
        <taxon>Bifidobacterium</taxon>
    </lineage>
</organism>
<dbReference type="PROSITE" id="PS50885">
    <property type="entry name" value="HAMP"/>
    <property type="match status" value="1"/>
</dbReference>
<dbReference type="PROSITE" id="PS50109">
    <property type="entry name" value="HIS_KIN"/>
    <property type="match status" value="1"/>
</dbReference>
<comment type="subcellular location">
    <subcellularLocation>
        <location evidence="2">Cell membrane</location>
    </subcellularLocation>
</comment>
<keyword evidence="4" id="KW-0597">Phosphoprotein</keyword>
<dbReference type="Gene3D" id="3.30.565.10">
    <property type="entry name" value="Histidine kinase-like ATPase, C-terminal domain"/>
    <property type="match status" value="1"/>
</dbReference>
<dbReference type="Pfam" id="PF00512">
    <property type="entry name" value="HisKA"/>
    <property type="match status" value="1"/>
</dbReference>
<sequence length="468" mass="48840">MNCMRTIIARLRPRTFRAVMVLSITVISVLMMAAVIIAQNIIVARVAAEQNMAVMCVSSFDPSDSSDSSGGIDSGSPDATSAGMCDKEAVSLGDGASIDVFGQSDTNQYSFGIARTVDSVTSSFVTTMRVSSIVMMIVFGLLALGVAWIVGTTLSNRVADVGRQVESLNPDDLHARIDDTHDHDEIGRLVTSINGLLDRVQAASEAEQRFVSNASHELRTPIAAVETNLDAPLAQGRFPADVEPSVRRALAANRRGAQLVQALLTLSRIQNGAIGEQQTATGTSNNGTDAVMIGKTVPPTATDVAAGMAGTVCSADLTGCVNDMIDNVADDAATHGITVHADGLPSVRVAADHALLELAVGNLIRNAVVHNVDGGSVDVTITTDDDGSGDGAGRVMLTVTNTTDERLPDDLDELVQPFHRGEHSRISAAPGVGLGLSIVDAACDAMGATLTLSQPDPATFRAIIRFPR</sequence>
<dbReference type="InterPro" id="IPR036890">
    <property type="entry name" value="HATPase_C_sf"/>
</dbReference>